<evidence type="ECO:0000256" key="1">
    <source>
        <dbReference type="ARBA" id="ARBA00022617"/>
    </source>
</evidence>
<evidence type="ECO:0000259" key="5">
    <source>
        <dbReference type="PROSITE" id="PS51007"/>
    </source>
</evidence>
<evidence type="ECO:0000313" key="7">
    <source>
        <dbReference type="Proteomes" id="UP001355298"/>
    </source>
</evidence>
<comment type="caution">
    <text evidence="6">The sequence shown here is derived from an EMBL/GenBank/DDBJ whole genome shotgun (WGS) entry which is preliminary data.</text>
</comment>
<dbReference type="PROSITE" id="PS51007">
    <property type="entry name" value="CYTC"/>
    <property type="match status" value="1"/>
</dbReference>
<keyword evidence="7" id="KW-1185">Reference proteome</keyword>
<dbReference type="PANTHER" id="PTHR19328:SF53">
    <property type="entry name" value="MEMBRANE PROTEIN"/>
    <property type="match status" value="1"/>
</dbReference>
<dbReference type="InterPro" id="IPR011041">
    <property type="entry name" value="Quinoprot_gluc/sorb_DH_b-prop"/>
</dbReference>
<sequence>MSSLKIYFSKLLWISITLVFLTGCDQESNLPEGDIDNGGLFLPDRFEALVVVDSIGNARHLAVNDNGDIYVKLTSAKQDSGNVAIRDTNRDGKGDEIAYFGDYPAEEGYGPTSMRIYNGYIFYSTKDAVYRQKITPGTLVPKSKREVVLKYEIYTSHIAKTLAFDDDGNMYVNFGSLTDNCQEEDRTPLSPGQYPCLELEKHAGIWKFDADKINQTQQDGVRYATGLRDGIAMDWNHTTNSLFVLEHGRDDMHRIWPSLYSEWESAMLPAEEFLEIKEGANGGWPYYYYDQIQNKRVVSPEYRDVDLEVKVSELTNPIIGFPGHWAPNDLFFYTGNQFPDRYKNGAFIAFHGGGRRAPYPTGGFVVCFVPYINGEFSKSFEIFADGFIGESYKDGMGPAEYRPMGLAMGPDGSLYVSDSRKGKIWRIIYRGDKDDFSESQLSKMEERKALTHIRDPHEINDNLSYRLADEGQRIYNTYCIACHQADGKGDGSRYPPLAGSDWVTGDKTRLIKAVLEGLEGPVTVNGKTYDDVMPKMDFLSDEDIAKVLTYIRMNLNENVGGVQEREVARVRNGTQEEQH</sequence>
<dbReference type="PANTHER" id="PTHR19328">
    <property type="entry name" value="HEDGEHOG-INTERACTING PROTEIN"/>
    <property type="match status" value="1"/>
</dbReference>
<dbReference type="Proteomes" id="UP001355298">
    <property type="component" value="Unassembled WGS sequence"/>
</dbReference>
<dbReference type="SUPFAM" id="SSF50952">
    <property type="entry name" value="Soluble quinoprotein glucose dehydrogenase"/>
    <property type="match status" value="1"/>
</dbReference>
<keyword evidence="2 4" id="KW-0479">Metal-binding</keyword>
<dbReference type="Gene3D" id="1.10.760.10">
    <property type="entry name" value="Cytochrome c-like domain"/>
    <property type="match status" value="1"/>
</dbReference>
<accession>A0ABU6ITA2</accession>
<reference evidence="6 7" key="1">
    <citation type="submission" date="2024-01" db="EMBL/GenBank/DDBJ databases">
        <title>The strains designed SYSU M86414 and SYSU M84420 isolated from the marine sediment in San Sha City (Hainan Province, China).</title>
        <authorList>
            <person name="Guo D."/>
        </authorList>
    </citation>
    <scope>NUCLEOTIDE SEQUENCE [LARGE SCALE GENOMIC DNA]</scope>
    <source>
        <strain evidence="6 7">SYSU M84420</strain>
    </source>
</reference>
<dbReference type="PROSITE" id="PS51257">
    <property type="entry name" value="PROKAR_LIPOPROTEIN"/>
    <property type="match status" value="1"/>
</dbReference>
<dbReference type="SUPFAM" id="SSF46626">
    <property type="entry name" value="Cytochrome c"/>
    <property type="match status" value="1"/>
</dbReference>
<protein>
    <submittedName>
        <fullName evidence="6">C-type cytochrome</fullName>
    </submittedName>
</protein>
<dbReference type="EMBL" id="JAYMGW010000011">
    <property type="protein sequence ID" value="MEC4266221.1"/>
    <property type="molecule type" value="Genomic_DNA"/>
</dbReference>
<feature type="domain" description="Cytochrome c" evidence="5">
    <location>
        <begin position="466"/>
        <end position="555"/>
    </location>
</feature>
<name>A0ABU6ITA2_9FLAO</name>
<keyword evidence="3 4" id="KW-0408">Iron</keyword>
<keyword evidence="1 4" id="KW-0349">Heme</keyword>
<evidence type="ECO:0000256" key="2">
    <source>
        <dbReference type="ARBA" id="ARBA00022723"/>
    </source>
</evidence>
<dbReference type="InterPro" id="IPR054539">
    <property type="entry name" value="Beta-prop_PDH"/>
</dbReference>
<dbReference type="Pfam" id="PF00034">
    <property type="entry name" value="Cytochrom_C"/>
    <property type="match status" value="1"/>
</dbReference>
<dbReference type="InterPro" id="IPR009056">
    <property type="entry name" value="Cyt_c-like_dom"/>
</dbReference>
<evidence type="ECO:0000313" key="6">
    <source>
        <dbReference type="EMBL" id="MEC4266221.1"/>
    </source>
</evidence>
<gene>
    <name evidence="6" type="ORF">VOP03_12760</name>
</gene>
<dbReference type="InterPro" id="IPR036909">
    <property type="entry name" value="Cyt_c-like_dom_sf"/>
</dbReference>
<dbReference type="InterPro" id="IPR011042">
    <property type="entry name" value="6-blade_b-propeller_TolB-like"/>
</dbReference>
<dbReference type="RefSeq" id="WP_326279151.1">
    <property type="nucleotide sequence ID" value="NZ_JAYKYV010000011.1"/>
</dbReference>
<dbReference type="Gene3D" id="2.120.10.30">
    <property type="entry name" value="TolB, C-terminal domain"/>
    <property type="match status" value="1"/>
</dbReference>
<organism evidence="6 7">
    <name type="scientific">Flagellimonas halotolerans</name>
    <dbReference type="NCBI Taxonomy" id="3112164"/>
    <lineage>
        <taxon>Bacteria</taxon>
        <taxon>Pseudomonadati</taxon>
        <taxon>Bacteroidota</taxon>
        <taxon>Flavobacteriia</taxon>
        <taxon>Flavobacteriales</taxon>
        <taxon>Flavobacteriaceae</taxon>
        <taxon>Flagellimonas</taxon>
    </lineage>
</organism>
<evidence type="ECO:0000256" key="3">
    <source>
        <dbReference type="ARBA" id="ARBA00023004"/>
    </source>
</evidence>
<evidence type="ECO:0000256" key="4">
    <source>
        <dbReference type="PROSITE-ProRule" id="PRU00433"/>
    </source>
</evidence>
<proteinExistence type="predicted"/>
<dbReference type="Pfam" id="PF22807">
    <property type="entry name" value="TrAA12"/>
    <property type="match status" value="1"/>
</dbReference>